<dbReference type="STRING" id="419597.SAMN04487957_11096"/>
<organism evidence="1 2">
    <name type="scientific">Halomonas shengliensis</name>
    <dbReference type="NCBI Taxonomy" id="419597"/>
    <lineage>
        <taxon>Bacteria</taxon>
        <taxon>Pseudomonadati</taxon>
        <taxon>Pseudomonadota</taxon>
        <taxon>Gammaproteobacteria</taxon>
        <taxon>Oceanospirillales</taxon>
        <taxon>Halomonadaceae</taxon>
        <taxon>Halomonas</taxon>
    </lineage>
</organism>
<accession>A0A1H0LT22</accession>
<proteinExistence type="predicted"/>
<dbReference type="EMBL" id="FNIV01000010">
    <property type="protein sequence ID" value="SDO71338.1"/>
    <property type="molecule type" value="Genomic_DNA"/>
</dbReference>
<evidence type="ECO:0000313" key="1">
    <source>
        <dbReference type="EMBL" id="SDO71338.1"/>
    </source>
</evidence>
<dbReference type="Proteomes" id="UP000199075">
    <property type="component" value="Unassembled WGS sequence"/>
</dbReference>
<evidence type="ECO:0000313" key="2">
    <source>
        <dbReference type="Proteomes" id="UP000199075"/>
    </source>
</evidence>
<keyword evidence="2" id="KW-1185">Reference proteome</keyword>
<sequence>MTALEIRTTDLPCNALGQRLQAGGWPALRGNAIANQDQHHGQSPRAAGGYRYASIHHADLAARRRTAGLAAAQPRLATWRSDAAAADLHALSVDYWRPHHG</sequence>
<protein>
    <submittedName>
        <fullName evidence="1">Uncharacterized protein</fullName>
    </submittedName>
</protein>
<reference evidence="2" key="1">
    <citation type="submission" date="2016-10" db="EMBL/GenBank/DDBJ databases">
        <authorList>
            <person name="Varghese N."/>
            <person name="Submissions S."/>
        </authorList>
    </citation>
    <scope>NUCLEOTIDE SEQUENCE [LARGE SCALE GENOMIC DNA]</scope>
    <source>
        <strain evidence="2">CGMCC 1.6444</strain>
    </source>
</reference>
<name>A0A1H0LT22_9GAMM</name>
<gene>
    <name evidence="1" type="ORF">SAMN04487957_11096</name>
</gene>
<dbReference type="AlphaFoldDB" id="A0A1H0LT22"/>